<dbReference type="AlphaFoldDB" id="A0A7R7DP48"/>
<evidence type="ECO:0000313" key="2">
    <source>
        <dbReference type="EMBL" id="BCJ35060.1"/>
    </source>
</evidence>
<keyword evidence="3" id="KW-1185">Reference proteome</keyword>
<organism evidence="2 3">
    <name type="scientific">Actinocatenispora thailandica</name>
    <dbReference type="NCBI Taxonomy" id="227318"/>
    <lineage>
        <taxon>Bacteria</taxon>
        <taxon>Bacillati</taxon>
        <taxon>Actinomycetota</taxon>
        <taxon>Actinomycetes</taxon>
        <taxon>Micromonosporales</taxon>
        <taxon>Micromonosporaceae</taxon>
        <taxon>Actinocatenispora</taxon>
    </lineage>
</organism>
<evidence type="ECO:0000313" key="3">
    <source>
        <dbReference type="Proteomes" id="UP000611640"/>
    </source>
</evidence>
<accession>A0A7R7DP48</accession>
<dbReference type="EMBL" id="AP023355">
    <property type="protein sequence ID" value="BCJ35060.1"/>
    <property type="molecule type" value="Genomic_DNA"/>
</dbReference>
<proteinExistence type="predicted"/>
<feature type="region of interest" description="Disordered" evidence="1">
    <location>
        <begin position="52"/>
        <end position="84"/>
    </location>
</feature>
<evidence type="ECO:0000256" key="1">
    <source>
        <dbReference type="SAM" id="MobiDB-lite"/>
    </source>
</evidence>
<dbReference type="Proteomes" id="UP000611640">
    <property type="component" value="Chromosome"/>
</dbReference>
<sequence length="84" mass="9104">MEALSTLVGGDDPPLRPLLGSIVYDLAVQVSQQRLAGWSVWEPVSRAAEQTIPAPRGARYQPRRRHSARCGRSAPSVVSSPWPG</sequence>
<gene>
    <name evidence="2" type="ORF">Athai_25630</name>
</gene>
<protein>
    <submittedName>
        <fullName evidence="2">Uncharacterized protein</fullName>
    </submittedName>
</protein>
<name>A0A7R7DP48_9ACTN</name>
<reference evidence="2 3" key="1">
    <citation type="submission" date="2020-08" db="EMBL/GenBank/DDBJ databases">
        <title>Whole genome shotgun sequence of Actinocatenispora thailandica NBRC 105041.</title>
        <authorList>
            <person name="Komaki H."/>
            <person name="Tamura T."/>
        </authorList>
    </citation>
    <scope>NUCLEOTIDE SEQUENCE [LARGE SCALE GENOMIC DNA]</scope>
    <source>
        <strain evidence="2 3">NBRC 105041</strain>
    </source>
</reference>
<dbReference type="KEGG" id="atl:Athai_25630"/>